<dbReference type="PANTHER" id="PTHR43685">
    <property type="entry name" value="GLYCOSYLTRANSFERASE"/>
    <property type="match status" value="1"/>
</dbReference>
<organism evidence="5">
    <name type="scientific">Escherichia coli</name>
    <dbReference type="NCBI Taxonomy" id="562"/>
    <lineage>
        <taxon>Bacteria</taxon>
        <taxon>Pseudomonadati</taxon>
        <taxon>Pseudomonadota</taxon>
        <taxon>Gammaproteobacteria</taxon>
        <taxon>Enterobacterales</taxon>
        <taxon>Enterobacteriaceae</taxon>
        <taxon>Escherichia</taxon>
    </lineage>
</organism>
<feature type="domain" description="Glycosyltransferase 2-like" evidence="4">
    <location>
        <begin position="11"/>
        <end position="139"/>
    </location>
</feature>
<evidence type="ECO:0000256" key="3">
    <source>
        <dbReference type="ARBA" id="ARBA00022679"/>
    </source>
</evidence>
<dbReference type="AlphaFoldDB" id="A0A0S2QDN4"/>
<protein>
    <submittedName>
        <fullName evidence="5">Glycosyl transferase family 2</fullName>
    </submittedName>
</protein>
<dbReference type="EMBL" id="KT207929">
    <property type="protein sequence ID" value="ALP13870.1"/>
    <property type="molecule type" value="Genomic_DNA"/>
</dbReference>
<dbReference type="GO" id="GO:0016757">
    <property type="term" value="F:glycosyltransferase activity"/>
    <property type="evidence" value="ECO:0007669"/>
    <property type="project" value="UniProtKB-KW"/>
</dbReference>
<dbReference type="PANTHER" id="PTHR43685:SF5">
    <property type="entry name" value="GLYCOSYLTRANSFERASE EPSE-RELATED"/>
    <property type="match status" value="1"/>
</dbReference>
<evidence type="ECO:0000313" key="5">
    <source>
        <dbReference type="EMBL" id="ALP13870.1"/>
    </source>
</evidence>
<dbReference type="InterPro" id="IPR050834">
    <property type="entry name" value="Glycosyltransf_2"/>
</dbReference>
<evidence type="ECO:0000256" key="2">
    <source>
        <dbReference type="ARBA" id="ARBA00022676"/>
    </source>
</evidence>
<accession>A0A0S2QDN4</accession>
<keyword evidence="2" id="KW-0328">Glycosyltransferase</keyword>
<keyword evidence="3 5" id="KW-0808">Transferase</keyword>
<dbReference type="SUPFAM" id="SSF53448">
    <property type="entry name" value="Nucleotide-diphospho-sugar transferases"/>
    <property type="match status" value="1"/>
</dbReference>
<name>A0A0S2QDN4_ECOLX</name>
<comment type="similarity">
    <text evidence="1">Belongs to the glycosyltransferase 2 family.</text>
</comment>
<dbReference type="Gene3D" id="3.90.550.10">
    <property type="entry name" value="Spore Coat Polysaccharide Biosynthesis Protein SpsA, Chain A"/>
    <property type="match status" value="1"/>
</dbReference>
<evidence type="ECO:0000259" key="4">
    <source>
        <dbReference type="Pfam" id="PF00535"/>
    </source>
</evidence>
<proteinExistence type="inferred from homology"/>
<dbReference type="InterPro" id="IPR001173">
    <property type="entry name" value="Glyco_trans_2-like"/>
</dbReference>
<dbReference type="InterPro" id="IPR029044">
    <property type="entry name" value="Nucleotide-diphossugar_trans"/>
</dbReference>
<dbReference type="Pfam" id="PF00535">
    <property type="entry name" value="Glycos_transf_2"/>
    <property type="match status" value="1"/>
</dbReference>
<evidence type="ECO:0000256" key="1">
    <source>
        <dbReference type="ARBA" id="ARBA00006739"/>
    </source>
</evidence>
<dbReference type="RefSeq" id="WP_016240088.1">
    <property type="nucleotide sequence ID" value="NZ_JAGDHE010000002.1"/>
</dbReference>
<reference evidence="5" key="1">
    <citation type="journal article" date="2016" name="PLoS ONE">
        <title>Comparison of O-Antigen Gene Clusters of All O-Serogroups of Escherichia coli and Proposal for Adopting a New Nomenclature for O-Typing.</title>
        <authorList>
            <person name="DebRoy C."/>
            <person name="Fratamico P.M."/>
            <person name="Yan X."/>
            <person name="Baranzoni G."/>
            <person name="Liu Y."/>
            <person name="Needleman D.S."/>
            <person name="Tebbs R."/>
            <person name="O'Connell C.D."/>
            <person name="Allred A."/>
            <person name="Swimley M."/>
            <person name="Mwangi M."/>
            <person name="Kapur V."/>
            <person name="Raygoza Garay J.A."/>
            <person name="Roberts E.L."/>
            <person name="Katani R."/>
        </authorList>
    </citation>
    <scope>NUCLEOTIDE SEQUENCE</scope>
    <source>
        <strain evidence="5">7026N</strain>
    </source>
</reference>
<sequence>MPHVDDKPKISIIMPAYNAQYTIAESIESVLRQTYLDFELIIINDNSTDDTTRIIQAYQIQDSRVILINNFFDKGAAGARQSGICHSQGEFIAFLDSDDLWHESKLENTINYMIKKNVSMTYGDYAVFRHNRFVNTTYEVPEKLSYKDLLKYCPIGCLTVVIRRNIIENIRFRNVPKEDYDFWLQILKNEHIAYKVPGCMAFYRVGRDTLSSNKIKELKKQFMLLRYIHKMPLIKVFFNLSFYAARGIAKNIRIKMSLTG</sequence>